<dbReference type="RefSeq" id="XP_025361231.1">
    <property type="nucleotide sequence ID" value="XM_025506560.1"/>
</dbReference>
<evidence type="ECO:0000313" key="2">
    <source>
        <dbReference type="EMBL" id="PWN26619.1"/>
    </source>
</evidence>
<feature type="region of interest" description="Disordered" evidence="1">
    <location>
        <begin position="47"/>
        <end position="75"/>
    </location>
</feature>
<dbReference type="GeneID" id="37028383"/>
<protein>
    <submittedName>
        <fullName evidence="2">Uncharacterized protein</fullName>
    </submittedName>
</protein>
<reference evidence="2 3" key="1">
    <citation type="journal article" date="2018" name="Mol. Biol. Evol.">
        <title>Broad Genomic Sampling Reveals a Smut Pathogenic Ancestry of the Fungal Clade Ustilaginomycotina.</title>
        <authorList>
            <person name="Kijpornyongpan T."/>
            <person name="Mondo S.J."/>
            <person name="Barry K."/>
            <person name="Sandor L."/>
            <person name="Lee J."/>
            <person name="Lipzen A."/>
            <person name="Pangilinan J."/>
            <person name="LaButti K."/>
            <person name="Hainaut M."/>
            <person name="Henrissat B."/>
            <person name="Grigoriev I.V."/>
            <person name="Spatafora J.W."/>
            <person name="Aime M.C."/>
        </authorList>
    </citation>
    <scope>NUCLEOTIDE SEQUENCE [LARGE SCALE GENOMIC DNA]</scope>
    <source>
        <strain evidence="2 3">MCA 5214</strain>
    </source>
</reference>
<feature type="compositionally biased region" description="Polar residues" evidence="1">
    <location>
        <begin position="58"/>
        <end position="75"/>
    </location>
</feature>
<organism evidence="2 3">
    <name type="scientific">Jaminaea rosea</name>
    <dbReference type="NCBI Taxonomy" id="1569628"/>
    <lineage>
        <taxon>Eukaryota</taxon>
        <taxon>Fungi</taxon>
        <taxon>Dikarya</taxon>
        <taxon>Basidiomycota</taxon>
        <taxon>Ustilaginomycotina</taxon>
        <taxon>Exobasidiomycetes</taxon>
        <taxon>Microstromatales</taxon>
        <taxon>Microstromatales incertae sedis</taxon>
        <taxon>Jaminaea</taxon>
    </lineage>
</organism>
<name>A0A316UMX7_9BASI</name>
<dbReference type="AlphaFoldDB" id="A0A316UMX7"/>
<accession>A0A316UMX7</accession>
<sequence>MPAELLASTTVAGIYTPIRAFRLQDPLINITNNGGIIAQETDAIGSSEHALSCRPRASTPSDSPLSGHTLPQSLT</sequence>
<proteinExistence type="predicted"/>
<keyword evidence="3" id="KW-1185">Reference proteome</keyword>
<gene>
    <name evidence="2" type="ORF">BDZ90DRAFT_233228</name>
</gene>
<evidence type="ECO:0000256" key="1">
    <source>
        <dbReference type="SAM" id="MobiDB-lite"/>
    </source>
</evidence>
<dbReference type="Proteomes" id="UP000245884">
    <property type="component" value="Unassembled WGS sequence"/>
</dbReference>
<dbReference type="EMBL" id="KZ819671">
    <property type="protein sequence ID" value="PWN26619.1"/>
    <property type="molecule type" value="Genomic_DNA"/>
</dbReference>
<evidence type="ECO:0000313" key="3">
    <source>
        <dbReference type="Proteomes" id="UP000245884"/>
    </source>
</evidence>